<proteinExistence type="predicted"/>
<feature type="transmembrane region" description="Helical" evidence="1">
    <location>
        <begin position="123"/>
        <end position="141"/>
    </location>
</feature>
<keyword evidence="1" id="KW-1133">Transmembrane helix</keyword>
<evidence type="ECO:0000256" key="1">
    <source>
        <dbReference type="SAM" id="Phobius"/>
    </source>
</evidence>
<keyword evidence="1" id="KW-0472">Membrane</keyword>
<dbReference type="AlphaFoldDB" id="A0A1Q3EC06"/>
<organism evidence="2 3">
    <name type="scientific">Lentinula edodes</name>
    <name type="common">Shiitake mushroom</name>
    <name type="synonym">Lentinus edodes</name>
    <dbReference type="NCBI Taxonomy" id="5353"/>
    <lineage>
        <taxon>Eukaryota</taxon>
        <taxon>Fungi</taxon>
        <taxon>Dikarya</taxon>
        <taxon>Basidiomycota</taxon>
        <taxon>Agaricomycotina</taxon>
        <taxon>Agaricomycetes</taxon>
        <taxon>Agaricomycetidae</taxon>
        <taxon>Agaricales</taxon>
        <taxon>Marasmiineae</taxon>
        <taxon>Omphalotaceae</taxon>
        <taxon>Lentinula</taxon>
    </lineage>
</organism>
<keyword evidence="3" id="KW-1185">Reference proteome</keyword>
<name>A0A1Q3EC06_LENED</name>
<sequence>MILIIRTLAIYHEQRRSTDSKFSSKIMFKEYWTLPYWFIYCINVILVPCVNHGSSQNYRHFWSQYIHRLYIRCSWYSMANLVLVQVERIPTFQLLARDSLIYFLLMFSLLLANLFIFRFGQGFLGALLLVPSTIVACISAGRMMMNLRSLSLAPGATEFLDMDTIDWQADTNTIGGLIPE</sequence>
<reference evidence="2 3" key="2">
    <citation type="submission" date="2017-02" db="EMBL/GenBank/DDBJ databases">
        <title>A genome survey and senescence transcriptome analysis in Lentinula edodes.</title>
        <authorList>
            <person name="Sakamoto Y."/>
            <person name="Nakade K."/>
            <person name="Sato S."/>
            <person name="Yoshida Y."/>
            <person name="Miyazaki K."/>
            <person name="Natsume S."/>
            <person name="Konno N."/>
        </authorList>
    </citation>
    <scope>NUCLEOTIDE SEQUENCE [LARGE SCALE GENOMIC DNA]</scope>
    <source>
        <strain evidence="2 3">NBRC 111202</strain>
    </source>
</reference>
<feature type="transmembrane region" description="Helical" evidence="1">
    <location>
        <begin position="31"/>
        <end position="49"/>
    </location>
</feature>
<feature type="transmembrane region" description="Helical" evidence="1">
    <location>
        <begin position="99"/>
        <end position="117"/>
    </location>
</feature>
<comment type="caution">
    <text evidence="2">The sequence shown here is derived from an EMBL/GenBank/DDBJ whole genome shotgun (WGS) entry which is preliminary data.</text>
</comment>
<evidence type="ECO:0000313" key="2">
    <source>
        <dbReference type="EMBL" id="GAW04755.1"/>
    </source>
</evidence>
<protein>
    <submittedName>
        <fullName evidence="2">Uncharacterized protein</fullName>
    </submittedName>
</protein>
<accession>A0A1Q3EC06</accession>
<keyword evidence="1" id="KW-0812">Transmembrane</keyword>
<gene>
    <name evidence="2" type="ORF">LENED_006562</name>
</gene>
<dbReference type="EMBL" id="BDGU01000208">
    <property type="protein sequence ID" value="GAW04755.1"/>
    <property type="molecule type" value="Genomic_DNA"/>
</dbReference>
<reference evidence="2 3" key="1">
    <citation type="submission" date="2016-08" db="EMBL/GenBank/DDBJ databases">
        <authorList>
            <consortium name="Lentinula edodes genome sequencing consortium"/>
            <person name="Sakamoto Y."/>
            <person name="Nakade K."/>
            <person name="Sato S."/>
            <person name="Yoshida Y."/>
            <person name="Miyazaki K."/>
            <person name="Natsume S."/>
            <person name="Konno N."/>
        </authorList>
    </citation>
    <scope>NUCLEOTIDE SEQUENCE [LARGE SCALE GENOMIC DNA]</scope>
    <source>
        <strain evidence="2 3">NBRC 111202</strain>
    </source>
</reference>
<dbReference type="Proteomes" id="UP000188533">
    <property type="component" value="Unassembled WGS sequence"/>
</dbReference>
<evidence type="ECO:0000313" key="3">
    <source>
        <dbReference type="Proteomes" id="UP000188533"/>
    </source>
</evidence>